<protein>
    <submittedName>
        <fullName evidence="1">Dehydrogenase</fullName>
    </submittedName>
</protein>
<evidence type="ECO:0000313" key="1">
    <source>
        <dbReference type="EMBL" id="KAI0057242.1"/>
    </source>
</evidence>
<keyword evidence="2" id="KW-1185">Reference proteome</keyword>
<dbReference type="Proteomes" id="UP000814140">
    <property type="component" value="Unassembled WGS sequence"/>
</dbReference>
<organism evidence="1 2">
    <name type="scientific">Artomyces pyxidatus</name>
    <dbReference type="NCBI Taxonomy" id="48021"/>
    <lineage>
        <taxon>Eukaryota</taxon>
        <taxon>Fungi</taxon>
        <taxon>Dikarya</taxon>
        <taxon>Basidiomycota</taxon>
        <taxon>Agaricomycotina</taxon>
        <taxon>Agaricomycetes</taxon>
        <taxon>Russulales</taxon>
        <taxon>Auriscalpiaceae</taxon>
        <taxon>Artomyces</taxon>
    </lineage>
</organism>
<evidence type="ECO:0000313" key="2">
    <source>
        <dbReference type="Proteomes" id="UP000814140"/>
    </source>
</evidence>
<reference evidence="1" key="2">
    <citation type="journal article" date="2022" name="New Phytol.">
        <title>Evolutionary transition to the ectomycorrhizal habit in the genomes of a hyperdiverse lineage of mushroom-forming fungi.</title>
        <authorList>
            <person name="Looney B."/>
            <person name="Miyauchi S."/>
            <person name="Morin E."/>
            <person name="Drula E."/>
            <person name="Courty P.E."/>
            <person name="Kohler A."/>
            <person name="Kuo A."/>
            <person name="LaButti K."/>
            <person name="Pangilinan J."/>
            <person name="Lipzen A."/>
            <person name="Riley R."/>
            <person name="Andreopoulos W."/>
            <person name="He G."/>
            <person name="Johnson J."/>
            <person name="Nolan M."/>
            <person name="Tritt A."/>
            <person name="Barry K.W."/>
            <person name="Grigoriev I.V."/>
            <person name="Nagy L.G."/>
            <person name="Hibbett D."/>
            <person name="Henrissat B."/>
            <person name="Matheny P.B."/>
            <person name="Labbe J."/>
            <person name="Martin F.M."/>
        </authorList>
    </citation>
    <scope>NUCLEOTIDE SEQUENCE</scope>
    <source>
        <strain evidence="1">HHB10654</strain>
    </source>
</reference>
<proteinExistence type="predicted"/>
<comment type="caution">
    <text evidence="1">The sequence shown here is derived from an EMBL/GenBank/DDBJ whole genome shotgun (WGS) entry which is preliminary data.</text>
</comment>
<accession>A0ACB8SLZ2</accession>
<sequence length="349" mass="36767">MAPTSMKAVVVGKDGSVTLINKYPVPRPGSGQILVKVASAAQNPIDWKTAEYGKRAGAVAGCDFAGTVEEIGPDVEPGVRTVGERVAGFVHGGIHPNGSFAEYVVASAEVIVRVPDAWSFADAAQLGIAPFTALQTLYESHNDLPTPFKPTSTPIPIFVSGGASSVGQYVVQFAKLAGLRVLATASPRNFALVQSLGADEVFDYSEPDVAQRIWAATGGKLRHVVDAISEGPTPDLVAGAMSEDGGIAAIILPPPTSHPNVKLAHTCVYDLLGADFDFPQKNTATPEQKVWGKKVAKLLEGILEQGHIKPNPVYLLPNGLESVADGFQYMKEGKVRAQKVTYSVADTPK</sequence>
<dbReference type="EMBL" id="MU277250">
    <property type="protein sequence ID" value="KAI0057242.1"/>
    <property type="molecule type" value="Genomic_DNA"/>
</dbReference>
<gene>
    <name evidence="1" type="ORF">BV25DRAFT_1863694</name>
</gene>
<reference evidence="1" key="1">
    <citation type="submission" date="2021-03" db="EMBL/GenBank/DDBJ databases">
        <authorList>
            <consortium name="DOE Joint Genome Institute"/>
            <person name="Ahrendt S."/>
            <person name="Looney B.P."/>
            <person name="Miyauchi S."/>
            <person name="Morin E."/>
            <person name="Drula E."/>
            <person name="Courty P.E."/>
            <person name="Chicoki N."/>
            <person name="Fauchery L."/>
            <person name="Kohler A."/>
            <person name="Kuo A."/>
            <person name="Labutti K."/>
            <person name="Pangilinan J."/>
            <person name="Lipzen A."/>
            <person name="Riley R."/>
            <person name="Andreopoulos W."/>
            <person name="He G."/>
            <person name="Johnson J."/>
            <person name="Barry K.W."/>
            <person name="Grigoriev I.V."/>
            <person name="Nagy L."/>
            <person name="Hibbett D."/>
            <person name="Henrissat B."/>
            <person name="Matheny P.B."/>
            <person name="Labbe J."/>
            <person name="Martin F."/>
        </authorList>
    </citation>
    <scope>NUCLEOTIDE SEQUENCE</scope>
    <source>
        <strain evidence="1">HHB10654</strain>
    </source>
</reference>
<name>A0ACB8SLZ2_9AGAM</name>